<dbReference type="InterPro" id="IPR007300">
    <property type="entry name" value="CidB/LrgB"/>
</dbReference>
<feature type="region of interest" description="Disordered" evidence="5">
    <location>
        <begin position="1"/>
        <end position="49"/>
    </location>
</feature>
<feature type="compositionally biased region" description="Low complexity" evidence="5">
    <location>
        <begin position="14"/>
        <end position="45"/>
    </location>
</feature>
<feature type="transmembrane region" description="Helical" evidence="6">
    <location>
        <begin position="422"/>
        <end position="443"/>
    </location>
</feature>
<feature type="transmembrane region" description="Helical" evidence="6">
    <location>
        <begin position="135"/>
        <end position="155"/>
    </location>
</feature>
<accession>A0A9W7DGK8</accession>
<feature type="transmembrane region" description="Helical" evidence="6">
    <location>
        <begin position="106"/>
        <end position="128"/>
    </location>
</feature>
<feature type="transmembrane region" description="Helical" evidence="6">
    <location>
        <begin position="649"/>
        <end position="669"/>
    </location>
</feature>
<feature type="transmembrane region" description="Helical" evidence="6">
    <location>
        <begin position="675"/>
        <end position="696"/>
    </location>
</feature>
<keyword evidence="4 6" id="KW-0472">Membrane</keyword>
<dbReference type="PANTHER" id="PTHR30249">
    <property type="entry name" value="PUTATIVE SEROTONIN TRANSPORTER"/>
    <property type="match status" value="1"/>
</dbReference>
<sequence length="709" mass="79123">MTTTEPGFQNPYLSPTSPQIPSTTTATTTTSTTRTTTTKNDTLTPSPIPPTTPTLLQDLNIALHKSFKPILNHILQKYIFVSIGTILMLLLLYATNEIIKQTTINFPASVCLMLLLFAFLSLNSWVFGEDKTQFYILRFLDVPCGFSLRWMNIYFTPPFVTLVLADKVSVKEAFIIAAVFLVGYIFSFGFMAYFVWVLQILLGTYDHDKQTHDVDVDVDVVVDSAGSDIDIEKSPKMITKTEIEKNRTQNKTRSGSRSNVDNVSESNELASYHGDPIDVEKSNANAEIFSIGMDETTRGFDEGYALQQIATNRELSRAVTRSSGINDVHHPIAVQIINQDGVQNNNLHKDGSTSTYNSNSGIDVIHHHTMANDLKNDLELSTPPTNTETETIDESKRQPQPQQQPPPVTLTLTRSDLISKWLLKWFDFFVYALLFIIGIPIYFTTGYELPYQLATAVLLFRCCMLLSARKRRFLHPILISFSLSLLVFYIFTLIHTQSSPDFKITIRHYKTGRNYLHLFQSHTYHRWPGAGDVLLSLMDVSIVSLSLAMYNYRSDLRRYFFSLLPPILVATAMSLFIHPPLCHALGISPERSLGFTGRSVTMALGTPLVQALGGSVQLMAVTTILSGIFGVLCGDFIIFGMFRVRKNDFVSRGVSMGVTCGAVSTAHLLTVDSRAAAISSLSFTLFGTFMVVLSAVNPIVRLLRDWVGL</sequence>
<evidence type="ECO:0000313" key="7">
    <source>
        <dbReference type="EMBL" id="GMG39192.1"/>
    </source>
</evidence>
<dbReference type="AlphaFoldDB" id="A0A9W7DGK8"/>
<feature type="region of interest" description="Disordered" evidence="5">
    <location>
        <begin position="244"/>
        <end position="277"/>
    </location>
</feature>
<dbReference type="GO" id="GO:0016020">
    <property type="term" value="C:membrane"/>
    <property type="evidence" value="ECO:0007669"/>
    <property type="project" value="UniProtKB-SubCell"/>
</dbReference>
<feature type="transmembrane region" description="Helical" evidence="6">
    <location>
        <begin position="473"/>
        <end position="494"/>
    </location>
</feature>
<proteinExistence type="predicted"/>
<reference evidence="7" key="1">
    <citation type="submission" date="2023-04" db="EMBL/GenBank/DDBJ databases">
        <title>Ambrosiozyma monospora NBRC 1965.</title>
        <authorList>
            <person name="Ichikawa N."/>
            <person name="Sato H."/>
            <person name="Tonouchi N."/>
        </authorList>
    </citation>
    <scope>NUCLEOTIDE SEQUENCE</scope>
    <source>
        <strain evidence="7">NBRC 1965</strain>
    </source>
</reference>
<keyword evidence="8" id="KW-1185">Reference proteome</keyword>
<feature type="region of interest" description="Disordered" evidence="5">
    <location>
        <begin position="376"/>
        <end position="408"/>
    </location>
</feature>
<feature type="transmembrane region" description="Helical" evidence="6">
    <location>
        <begin position="175"/>
        <end position="202"/>
    </location>
</feature>
<keyword evidence="2 6" id="KW-0812">Transmembrane</keyword>
<organism evidence="7 8">
    <name type="scientific">Ambrosiozyma monospora</name>
    <name type="common">Yeast</name>
    <name type="synonym">Endomycopsis monosporus</name>
    <dbReference type="NCBI Taxonomy" id="43982"/>
    <lineage>
        <taxon>Eukaryota</taxon>
        <taxon>Fungi</taxon>
        <taxon>Dikarya</taxon>
        <taxon>Ascomycota</taxon>
        <taxon>Saccharomycotina</taxon>
        <taxon>Pichiomycetes</taxon>
        <taxon>Pichiales</taxon>
        <taxon>Pichiaceae</taxon>
        <taxon>Ambrosiozyma</taxon>
    </lineage>
</organism>
<evidence type="ECO:0000256" key="4">
    <source>
        <dbReference type="ARBA" id="ARBA00023136"/>
    </source>
</evidence>
<feature type="compositionally biased region" description="Polar residues" evidence="5">
    <location>
        <begin position="1"/>
        <end position="13"/>
    </location>
</feature>
<dbReference type="Proteomes" id="UP001165063">
    <property type="component" value="Unassembled WGS sequence"/>
</dbReference>
<evidence type="ECO:0000256" key="1">
    <source>
        <dbReference type="ARBA" id="ARBA00004141"/>
    </source>
</evidence>
<evidence type="ECO:0000256" key="2">
    <source>
        <dbReference type="ARBA" id="ARBA00022692"/>
    </source>
</evidence>
<comment type="caution">
    <text evidence="7">The sequence shown here is derived from an EMBL/GenBank/DDBJ whole genome shotgun (WGS) entry which is preliminary data.</text>
</comment>
<keyword evidence="3 6" id="KW-1133">Transmembrane helix</keyword>
<feature type="transmembrane region" description="Helical" evidence="6">
    <location>
        <begin position="75"/>
        <end position="94"/>
    </location>
</feature>
<evidence type="ECO:0000313" key="8">
    <source>
        <dbReference type="Proteomes" id="UP001165063"/>
    </source>
</evidence>
<evidence type="ECO:0000256" key="5">
    <source>
        <dbReference type="SAM" id="MobiDB-lite"/>
    </source>
</evidence>
<dbReference type="OrthoDB" id="2502820at2759"/>
<evidence type="ECO:0000256" key="3">
    <source>
        <dbReference type="ARBA" id="ARBA00022989"/>
    </source>
</evidence>
<dbReference type="EMBL" id="BSXU01002728">
    <property type="protein sequence ID" value="GMG39192.1"/>
    <property type="molecule type" value="Genomic_DNA"/>
</dbReference>
<name>A0A9W7DGK8_AMBMO</name>
<evidence type="ECO:0000256" key="6">
    <source>
        <dbReference type="SAM" id="Phobius"/>
    </source>
</evidence>
<feature type="compositionally biased region" description="Polar residues" evidence="5">
    <location>
        <begin position="249"/>
        <end position="269"/>
    </location>
</feature>
<feature type="transmembrane region" description="Helical" evidence="6">
    <location>
        <begin position="559"/>
        <end position="577"/>
    </location>
</feature>
<dbReference type="PANTHER" id="PTHR30249:SF0">
    <property type="entry name" value="PLASTIDAL GLYCOLATE_GLYCERATE TRANSLOCATOR 1, CHLOROPLASTIC"/>
    <property type="match status" value="1"/>
</dbReference>
<feature type="transmembrane region" description="Helical" evidence="6">
    <location>
        <begin position="449"/>
        <end position="466"/>
    </location>
</feature>
<comment type="subcellular location">
    <subcellularLocation>
        <location evidence="1">Membrane</location>
        <topology evidence="1">Multi-pass membrane protein</topology>
    </subcellularLocation>
</comment>
<dbReference type="Pfam" id="PF04172">
    <property type="entry name" value="LrgB"/>
    <property type="match status" value="1"/>
</dbReference>
<protein>
    <submittedName>
        <fullName evidence="7">Unnamed protein product</fullName>
    </submittedName>
</protein>
<gene>
    <name evidence="7" type="ORF">Amon01_000513700</name>
</gene>
<feature type="transmembrane region" description="Helical" evidence="6">
    <location>
        <begin position="533"/>
        <end position="552"/>
    </location>
</feature>
<feature type="transmembrane region" description="Helical" evidence="6">
    <location>
        <begin position="618"/>
        <end position="642"/>
    </location>
</feature>